<protein>
    <submittedName>
        <fullName evidence="1">Bacilysin biosynthesis protein BacA</fullName>
    </submittedName>
</protein>
<evidence type="ECO:0000313" key="1">
    <source>
        <dbReference type="EMBL" id="NAW66071.1"/>
    </source>
</evidence>
<dbReference type="EMBL" id="WXWW01000190">
    <property type="protein sequence ID" value="NAW66071.1"/>
    <property type="molecule type" value="Genomic_DNA"/>
</dbReference>
<evidence type="ECO:0000313" key="2">
    <source>
        <dbReference type="Proteomes" id="UP000465712"/>
    </source>
</evidence>
<sequence length="205" mass="22817">MNMHFLDIALNNAVNFPIFTLGPKGTSSEYASHHFSNWMKNRYSESDHSIFLNNTYEEARDNLHKADGLLIVANAYSQVNDFYMDPKLTLLGSFLFDTPMYGLATKNKVADRPLVVASHPAPVPLIRELLPEGMKIERVVEMKSTSAAAAAVVEGQVDLALTTEVAAGLHQLKFISRVRPIHMLWSVFSSAQPKALEQIKEVSND</sequence>
<dbReference type="Proteomes" id="UP000465712">
    <property type="component" value="Unassembled WGS sequence"/>
</dbReference>
<dbReference type="OrthoDB" id="490158at2"/>
<accession>A0A7X4WC97</accession>
<organism evidence="1 2">
    <name type="scientific">Photobacterium halotolerans</name>
    <dbReference type="NCBI Taxonomy" id="265726"/>
    <lineage>
        <taxon>Bacteria</taxon>
        <taxon>Pseudomonadati</taxon>
        <taxon>Pseudomonadota</taxon>
        <taxon>Gammaproteobacteria</taxon>
        <taxon>Vibrionales</taxon>
        <taxon>Vibrionaceae</taxon>
        <taxon>Photobacterium</taxon>
    </lineage>
</organism>
<proteinExistence type="predicted"/>
<reference evidence="1 2" key="1">
    <citation type="submission" date="2017-05" db="EMBL/GenBank/DDBJ databases">
        <title>High clonality and local adaptation shapes Vibrionaceae linages within an endangered oasis.</title>
        <authorList>
            <person name="Vazquez-Rosas-Landa M."/>
        </authorList>
    </citation>
    <scope>NUCLEOTIDE SEQUENCE [LARGE SCALE GENOMIC DNA]</scope>
    <source>
        <strain evidence="1 2">P46_P4S1P180</strain>
    </source>
</reference>
<dbReference type="AlphaFoldDB" id="A0A7X4WC97"/>
<name>A0A7X4WC97_9GAMM</name>
<gene>
    <name evidence="1" type="ORF">CAG72_12675</name>
</gene>
<comment type="caution">
    <text evidence="1">The sequence shown here is derived from an EMBL/GenBank/DDBJ whole genome shotgun (WGS) entry which is preliminary data.</text>
</comment>
<dbReference type="SUPFAM" id="SSF53850">
    <property type="entry name" value="Periplasmic binding protein-like II"/>
    <property type="match status" value="1"/>
</dbReference>